<evidence type="ECO:0000313" key="1">
    <source>
        <dbReference type="Proteomes" id="UP000813463"/>
    </source>
</evidence>
<reference evidence="2" key="2">
    <citation type="submission" date="2025-08" db="UniProtKB">
        <authorList>
            <consortium name="RefSeq"/>
        </authorList>
    </citation>
    <scope>IDENTIFICATION</scope>
    <source>
        <tissue evidence="2">Leaf</tissue>
    </source>
</reference>
<dbReference type="RefSeq" id="XP_056696456.1">
    <property type="nucleotide sequence ID" value="XM_056840478.1"/>
</dbReference>
<accession>A0ABM3RLG1</accession>
<gene>
    <name evidence="2" type="primary">LOC130470394</name>
</gene>
<dbReference type="GeneID" id="130470394"/>
<dbReference type="Proteomes" id="UP000813463">
    <property type="component" value="Chromosome 3"/>
</dbReference>
<protein>
    <submittedName>
        <fullName evidence="2">Uncharacterized protein</fullName>
    </submittedName>
</protein>
<evidence type="ECO:0000313" key="2">
    <source>
        <dbReference type="RefSeq" id="XP_056696456.1"/>
    </source>
</evidence>
<organism evidence="1 2">
    <name type="scientific">Spinacia oleracea</name>
    <name type="common">Spinach</name>
    <dbReference type="NCBI Taxonomy" id="3562"/>
    <lineage>
        <taxon>Eukaryota</taxon>
        <taxon>Viridiplantae</taxon>
        <taxon>Streptophyta</taxon>
        <taxon>Embryophyta</taxon>
        <taxon>Tracheophyta</taxon>
        <taxon>Spermatophyta</taxon>
        <taxon>Magnoliopsida</taxon>
        <taxon>eudicotyledons</taxon>
        <taxon>Gunneridae</taxon>
        <taxon>Pentapetalae</taxon>
        <taxon>Caryophyllales</taxon>
        <taxon>Chenopodiaceae</taxon>
        <taxon>Chenopodioideae</taxon>
        <taxon>Anserineae</taxon>
        <taxon>Spinacia</taxon>
    </lineage>
</organism>
<keyword evidence="1" id="KW-1185">Reference proteome</keyword>
<reference evidence="1" key="1">
    <citation type="journal article" date="2021" name="Nat. Commun.">
        <title>Genomic analyses provide insights into spinach domestication and the genetic basis of agronomic traits.</title>
        <authorList>
            <person name="Cai X."/>
            <person name="Sun X."/>
            <person name="Xu C."/>
            <person name="Sun H."/>
            <person name="Wang X."/>
            <person name="Ge C."/>
            <person name="Zhang Z."/>
            <person name="Wang Q."/>
            <person name="Fei Z."/>
            <person name="Jiao C."/>
            <person name="Wang Q."/>
        </authorList>
    </citation>
    <scope>NUCLEOTIDE SEQUENCE [LARGE SCALE GENOMIC DNA]</scope>
    <source>
        <strain evidence="1">cv. Varoflay</strain>
    </source>
</reference>
<name>A0ABM3RLG1_SPIOL</name>
<sequence>MDKDAAEGSRRRLQLDQVVDNELDEDVLGEQCDLCNDEDVDEDEYKDVDEEDVDDECGYEYEIVDDYDEELDAGDDLDEEIFIGNDGALNEGNDEIVGADLDDEFVGEDARGEEVYTSGGEDVGNGIGIGSGLKGNISGVYTTPTRKEDRRSCYSHPCCWNEFF</sequence>
<proteinExistence type="predicted"/>